<keyword evidence="3" id="KW-0812">Transmembrane</keyword>
<sequence>MHLLHLALIPLPGFLTHFALSPVLSPTPLLSCPSRPYTRITSGSPSLVQASETCTAWSFLHTWDDEYNFITAAPDHMSPLSRPVPNSSIWSVLVANLGVFRINVYEPLAWTVTKALITREMWSRAPVDAMELDFSEYSLLVRRQGLALHSINACLLALLGMLLGAGVLPSLLSSLLWAVHPVSVEVFAWPSATPYALAGLFSLLAAVAVVLRGRWHRAAHWLSATACIMYVCAVFSKSAAIALPGALVLLDQACLRSPSSKQFHPHPLSLYLPLLVCALLLLYVTVVANTEGTVATSDLIDSLPLGVASNDSPLIARALKSAVTLTLYLRLLLFPTNLRAHYVLDEGEIRGSLDATTMTPEVLMSVGLWVAISSAVAVTLARASGWLSKVGVKPPSPDAAVAALSLATYTGLFLPTCGLVQHGMVQKGGDRYAYLTWMPLFLGLSWLLNKKRGGAPGLGLMGVFLMLLAAGVLGTVSRAHVCTYCSDDALHRHALTLDPTDWRMVDTYAEYLHRTGRGEEARDYFERSLDVLPRQRVKGMMTRAKTYAMTGDVGKACDMYFQWWQEREEDRTMPLFVNNVAICLLRDEGGRADAEALLEDAAKTVSVEGQVEKVAGNLELLREWRAGGWAGSYKGALLW</sequence>
<feature type="signal peptide" evidence="4">
    <location>
        <begin position="1"/>
        <end position="19"/>
    </location>
</feature>
<evidence type="ECO:0000256" key="4">
    <source>
        <dbReference type="SAM" id="SignalP"/>
    </source>
</evidence>
<protein>
    <recommendedName>
        <fullName evidence="7">Dolichyl-phosphate-mannose--protein mannosyltransferase</fullName>
    </recommendedName>
</protein>
<feature type="transmembrane region" description="Helical" evidence="3">
    <location>
        <begin position="455"/>
        <end position="476"/>
    </location>
</feature>
<reference evidence="5 6" key="1">
    <citation type="journal article" date="2023" name="Commun. Biol.">
        <title>Genome analysis of Parmales, the sister group of diatoms, reveals the evolutionary specialization of diatoms from phago-mixotrophs to photoautotrophs.</title>
        <authorList>
            <person name="Ban H."/>
            <person name="Sato S."/>
            <person name="Yoshikawa S."/>
            <person name="Yamada K."/>
            <person name="Nakamura Y."/>
            <person name="Ichinomiya M."/>
            <person name="Sato N."/>
            <person name="Blanc-Mathieu R."/>
            <person name="Endo H."/>
            <person name="Kuwata A."/>
            <person name="Ogata H."/>
        </authorList>
    </citation>
    <scope>NUCLEOTIDE SEQUENCE [LARGE SCALE GENOMIC DNA]</scope>
</reference>
<feature type="transmembrane region" description="Helical" evidence="3">
    <location>
        <begin position="366"/>
        <end position="387"/>
    </location>
</feature>
<feature type="transmembrane region" description="Helical" evidence="3">
    <location>
        <begin position="192"/>
        <end position="211"/>
    </location>
</feature>
<keyword evidence="3" id="KW-0472">Membrane</keyword>
<feature type="transmembrane region" description="Helical" evidence="3">
    <location>
        <begin position="432"/>
        <end position="449"/>
    </location>
</feature>
<keyword evidence="1" id="KW-0677">Repeat</keyword>
<dbReference type="Gene3D" id="1.25.40.10">
    <property type="entry name" value="Tetratricopeptide repeat domain"/>
    <property type="match status" value="1"/>
</dbReference>
<accession>A0ABQ6NAU4</accession>
<dbReference type="SUPFAM" id="SSF48452">
    <property type="entry name" value="TPR-like"/>
    <property type="match status" value="1"/>
</dbReference>
<dbReference type="EMBL" id="BRYB01006635">
    <property type="protein sequence ID" value="GMI53785.1"/>
    <property type="molecule type" value="Genomic_DNA"/>
</dbReference>
<gene>
    <name evidence="5" type="ORF">TeGR_g14820</name>
</gene>
<evidence type="ECO:0000256" key="1">
    <source>
        <dbReference type="ARBA" id="ARBA00022737"/>
    </source>
</evidence>
<keyword evidence="4" id="KW-0732">Signal</keyword>
<feature type="transmembrane region" description="Helical" evidence="3">
    <location>
        <begin position="223"/>
        <end position="250"/>
    </location>
</feature>
<dbReference type="InterPro" id="IPR052346">
    <property type="entry name" value="O-mannosyl-transferase_TMTC"/>
</dbReference>
<dbReference type="PANTHER" id="PTHR44227:SF3">
    <property type="entry name" value="PROTEIN O-MANNOSYL-TRANSFERASE TMTC4"/>
    <property type="match status" value="1"/>
</dbReference>
<evidence type="ECO:0000313" key="6">
    <source>
        <dbReference type="Proteomes" id="UP001165060"/>
    </source>
</evidence>
<evidence type="ECO:0000256" key="2">
    <source>
        <dbReference type="ARBA" id="ARBA00022803"/>
    </source>
</evidence>
<feature type="transmembrane region" description="Helical" evidence="3">
    <location>
        <begin position="270"/>
        <end position="288"/>
    </location>
</feature>
<evidence type="ECO:0000313" key="5">
    <source>
        <dbReference type="EMBL" id="GMI53785.1"/>
    </source>
</evidence>
<dbReference type="Proteomes" id="UP001165060">
    <property type="component" value="Unassembled WGS sequence"/>
</dbReference>
<organism evidence="5 6">
    <name type="scientific">Tetraparma gracilis</name>
    <dbReference type="NCBI Taxonomy" id="2962635"/>
    <lineage>
        <taxon>Eukaryota</taxon>
        <taxon>Sar</taxon>
        <taxon>Stramenopiles</taxon>
        <taxon>Ochrophyta</taxon>
        <taxon>Bolidophyceae</taxon>
        <taxon>Parmales</taxon>
        <taxon>Triparmaceae</taxon>
        <taxon>Tetraparma</taxon>
    </lineage>
</organism>
<evidence type="ECO:0000256" key="3">
    <source>
        <dbReference type="SAM" id="Phobius"/>
    </source>
</evidence>
<proteinExistence type="predicted"/>
<feature type="transmembrane region" description="Helical" evidence="3">
    <location>
        <begin position="146"/>
        <end position="172"/>
    </location>
</feature>
<keyword evidence="6" id="KW-1185">Reference proteome</keyword>
<dbReference type="PANTHER" id="PTHR44227">
    <property type="match status" value="1"/>
</dbReference>
<keyword evidence="2" id="KW-0802">TPR repeat</keyword>
<feature type="transmembrane region" description="Helical" evidence="3">
    <location>
        <begin position="399"/>
        <end position="420"/>
    </location>
</feature>
<feature type="chain" id="PRO_5046815117" description="Dolichyl-phosphate-mannose--protein mannosyltransferase" evidence="4">
    <location>
        <begin position="20"/>
        <end position="639"/>
    </location>
</feature>
<comment type="caution">
    <text evidence="5">The sequence shown here is derived from an EMBL/GenBank/DDBJ whole genome shotgun (WGS) entry which is preliminary data.</text>
</comment>
<dbReference type="InterPro" id="IPR011990">
    <property type="entry name" value="TPR-like_helical_dom_sf"/>
</dbReference>
<evidence type="ECO:0008006" key="7">
    <source>
        <dbReference type="Google" id="ProtNLM"/>
    </source>
</evidence>
<name>A0ABQ6NAU4_9STRA</name>
<keyword evidence="3" id="KW-1133">Transmembrane helix</keyword>